<feature type="compositionally biased region" description="Acidic residues" evidence="3">
    <location>
        <begin position="299"/>
        <end position="317"/>
    </location>
</feature>
<evidence type="ECO:0008006" key="6">
    <source>
        <dbReference type="Google" id="ProtNLM"/>
    </source>
</evidence>
<dbReference type="InterPro" id="IPR051556">
    <property type="entry name" value="N-term/lysine_N-AcTrnsfr"/>
</dbReference>
<evidence type="ECO:0000313" key="5">
    <source>
        <dbReference type="Proteomes" id="UP001154252"/>
    </source>
</evidence>
<dbReference type="PANTHER" id="PTHR42919">
    <property type="entry name" value="N-ALPHA-ACETYLTRANSFERASE"/>
    <property type="match status" value="1"/>
</dbReference>
<dbReference type="EMBL" id="CAJVRC010000843">
    <property type="protein sequence ID" value="CAG8890433.1"/>
    <property type="molecule type" value="Genomic_DNA"/>
</dbReference>
<protein>
    <recommendedName>
        <fullName evidence="6">N-acetyltransferase domain-containing protein</fullName>
    </recommendedName>
</protein>
<dbReference type="AlphaFoldDB" id="A0A9W4K699"/>
<keyword evidence="2" id="KW-0012">Acyltransferase</keyword>
<dbReference type="Gene3D" id="3.40.630.30">
    <property type="match status" value="1"/>
</dbReference>
<keyword evidence="5" id="KW-1185">Reference proteome</keyword>
<proteinExistence type="predicted"/>
<dbReference type="InterPro" id="IPR016181">
    <property type="entry name" value="Acyl_CoA_acyltransferase"/>
</dbReference>
<evidence type="ECO:0000256" key="1">
    <source>
        <dbReference type="ARBA" id="ARBA00022679"/>
    </source>
</evidence>
<dbReference type="GO" id="GO:0016746">
    <property type="term" value="F:acyltransferase activity"/>
    <property type="evidence" value="ECO:0007669"/>
    <property type="project" value="UniProtKB-KW"/>
</dbReference>
<dbReference type="GO" id="GO:0007064">
    <property type="term" value="P:mitotic sister chromatid cohesion"/>
    <property type="evidence" value="ECO:0007669"/>
    <property type="project" value="TreeGrafter"/>
</dbReference>
<evidence type="ECO:0000313" key="4">
    <source>
        <dbReference type="EMBL" id="CAG8890433.1"/>
    </source>
</evidence>
<evidence type="ECO:0000256" key="2">
    <source>
        <dbReference type="ARBA" id="ARBA00023315"/>
    </source>
</evidence>
<accession>A0A9W4K699</accession>
<reference evidence="4" key="1">
    <citation type="submission" date="2021-07" db="EMBL/GenBank/DDBJ databases">
        <authorList>
            <person name="Branca A.L. A."/>
        </authorList>
    </citation>
    <scope>NUCLEOTIDE SEQUENCE</scope>
</reference>
<gene>
    <name evidence="4" type="ORF">PEGY_LOCUS2268</name>
</gene>
<feature type="region of interest" description="Disordered" evidence="3">
    <location>
        <begin position="1"/>
        <end position="55"/>
    </location>
</feature>
<name>A0A9W4K699_9EURO</name>
<comment type="caution">
    <text evidence="4">The sequence shown here is derived from an EMBL/GenBank/DDBJ whole genome shotgun (WGS) entry which is preliminary data.</text>
</comment>
<dbReference type="PANTHER" id="PTHR42919:SF8">
    <property type="entry name" value="N-ALPHA-ACETYLTRANSFERASE 50"/>
    <property type="match status" value="1"/>
</dbReference>
<keyword evidence="1" id="KW-0808">Transferase</keyword>
<dbReference type="GO" id="GO:0031415">
    <property type="term" value="C:NatA complex"/>
    <property type="evidence" value="ECO:0007669"/>
    <property type="project" value="TreeGrafter"/>
</dbReference>
<feature type="region of interest" description="Disordered" evidence="3">
    <location>
        <begin position="274"/>
        <end position="351"/>
    </location>
</feature>
<feature type="compositionally biased region" description="Basic and acidic residues" evidence="3">
    <location>
        <begin position="328"/>
        <end position="351"/>
    </location>
</feature>
<dbReference type="SUPFAM" id="SSF55729">
    <property type="entry name" value="Acyl-CoA N-acyltransferases (Nat)"/>
    <property type="match status" value="1"/>
</dbReference>
<sequence length="351" mass="38662">MAYQLFAKNQTRPATSASSLSPPPTNRHSARPPIHPPPVQLPQSAVANTSGPKRSKEEVFVPYPHDIPAGVVTPHPHITVEKVNTAHIPSLTRITGLLLPIRYPNSFYTATITDPVVASISRVAIYHDHPVAAAPGSGASAGTDKVIGGIRCRLERVRQAEDSNEETKVEGNGCPTNLYIQTLHLLSPYRGRGVAASLLNSLLFASPPDSKGKDSYRVSEIVRHYNICSVTAHVHEANEEGLKWYIARGFRVDGDVAEYYRRLKPSGAKIVRLDLNRNEEHETAAPTERNSQNTASPGEVEDEDWEKVEAEDGEEDDHGIQHLNESQALEKQDTPSRKRKAEDDNHKPQVE</sequence>
<dbReference type="Proteomes" id="UP001154252">
    <property type="component" value="Unassembled WGS sequence"/>
</dbReference>
<feature type="compositionally biased region" description="Polar residues" evidence="3">
    <location>
        <begin position="43"/>
        <end position="52"/>
    </location>
</feature>
<feature type="compositionally biased region" description="Basic and acidic residues" evidence="3">
    <location>
        <begin position="274"/>
        <end position="283"/>
    </location>
</feature>
<evidence type="ECO:0000256" key="3">
    <source>
        <dbReference type="SAM" id="MobiDB-lite"/>
    </source>
</evidence>
<organism evidence="4 5">
    <name type="scientific">Penicillium egyptiacum</name>
    <dbReference type="NCBI Taxonomy" id="1303716"/>
    <lineage>
        <taxon>Eukaryota</taxon>
        <taxon>Fungi</taxon>
        <taxon>Dikarya</taxon>
        <taxon>Ascomycota</taxon>
        <taxon>Pezizomycotina</taxon>
        <taxon>Eurotiomycetes</taxon>
        <taxon>Eurotiomycetidae</taxon>
        <taxon>Eurotiales</taxon>
        <taxon>Aspergillaceae</taxon>
        <taxon>Penicillium</taxon>
    </lineage>
</organism>
<dbReference type="OrthoDB" id="47374at2759"/>